<evidence type="ECO:0000259" key="7">
    <source>
        <dbReference type="SMART" id="SM00906"/>
    </source>
</evidence>
<dbReference type="Gene3D" id="4.10.240.10">
    <property type="entry name" value="Zn(2)-C6 fungal-type DNA-binding domain"/>
    <property type="match status" value="1"/>
</dbReference>
<feature type="domain" description="Xylanolytic transcriptional activator regulatory" evidence="7">
    <location>
        <begin position="204"/>
        <end position="296"/>
    </location>
</feature>
<keyword evidence="4" id="KW-0804">Transcription</keyword>
<dbReference type="Proteomes" id="UP000194127">
    <property type="component" value="Unassembled WGS sequence"/>
</dbReference>
<dbReference type="GO" id="GO:0006351">
    <property type="term" value="P:DNA-templated transcription"/>
    <property type="evidence" value="ECO:0007669"/>
    <property type="project" value="InterPro"/>
</dbReference>
<dbReference type="CDD" id="cd12148">
    <property type="entry name" value="fungal_TF_MHR"/>
    <property type="match status" value="1"/>
</dbReference>
<dbReference type="GO" id="GO:0008270">
    <property type="term" value="F:zinc ion binding"/>
    <property type="evidence" value="ECO:0007669"/>
    <property type="project" value="InterPro"/>
</dbReference>
<proteinExistence type="predicted"/>
<dbReference type="RefSeq" id="XP_024341124.1">
    <property type="nucleotide sequence ID" value="XM_024484728.1"/>
</dbReference>
<dbReference type="InterPro" id="IPR001138">
    <property type="entry name" value="Zn2Cys6_DnaBD"/>
</dbReference>
<feature type="region of interest" description="Disordered" evidence="6">
    <location>
        <begin position="471"/>
        <end position="492"/>
    </location>
</feature>
<dbReference type="GeneID" id="36329677"/>
<evidence type="ECO:0000256" key="6">
    <source>
        <dbReference type="SAM" id="MobiDB-lite"/>
    </source>
</evidence>
<keyword evidence="2" id="KW-0479">Metal-binding</keyword>
<evidence type="ECO:0000256" key="2">
    <source>
        <dbReference type="ARBA" id="ARBA00022723"/>
    </source>
</evidence>
<evidence type="ECO:0000313" key="8">
    <source>
        <dbReference type="EMBL" id="OSX64330.1"/>
    </source>
</evidence>
<feature type="compositionally biased region" description="Polar residues" evidence="6">
    <location>
        <begin position="471"/>
        <end position="481"/>
    </location>
</feature>
<dbReference type="PANTHER" id="PTHR47338:SF29">
    <property type="entry name" value="ZN(2)-C6 FUNGAL-TYPE DOMAIN-CONTAINING PROTEIN"/>
    <property type="match status" value="1"/>
</dbReference>
<dbReference type="AlphaFoldDB" id="A0A1X6N745"/>
<dbReference type="Pfam" id="PF04082">
    <property type="entry name" value="Fungal_trans"/>
    <property type="match status" value="1"/>
</dbReference>
<accession>A0A1X6N745</accession>
<dbReference type="OrthoDB" id="2309723at2759"/>
<evidence type="ECO:0000256" key="4">
    <source>
        <dbReference type="ARBA" id="ARBA00023163"/>
    </source>
</evidence>
<dbReference type="STRING" id="670580.A0A1X6N745"/>
<keyword evidence="5" id="KW-0539">Nucleus</keyword>
<dbReference type="InterPro" id="IPR050815">
    <property type="entry name" value="TF_fung"/>
</dbReference>
<comment type="subcellular location">
    <subcellularLocation>
        <location evidence="1">Nucleus</location>
    </subcellularLocation>
</comment>
<evidence type="ECO:0000256" key="1">
    <source>
        <dbReference type="ARBA" id="ARBA00004123"/>
    </source>
</evidence>
<evidence type="ECO:0000313" key="9">
    <source>
        <dbReference type="Proteomes" id="UP000194127"/>
    </source>
</evidence>
<dbReference type="InterPro" id="IPR007219">
    <property type="entry name" value="XnlR_reg_dom"/>
</dbReference>
<keyword evidence="3" id="KW-0805">Transcription regulation</keyword>
<dbReference type="PANTHER" id="PTHR47338">
    <property type="entry name" value="ZN(II)2CYS6 TRANSCRIPTION FACTOR (EUROFUNG)-RELATED"/>
    <property type="match status" value="1"/>
</dbReference>
<organism evidence="8 9">
    <name type="scientific">Postia placenta MAD-698-R-SB12</name>
    <dbReference type="NCBI Taxonomy" id="670580"/>
    <lineage>
        <taxon>Eukaryota</taxon>
        <taxon>Fungi</taxon>
        <taxon>Dikarya</taxon>
        <taxon>Basidiomycota</taxon>
        <taxon>Agaricomycotina</taxon>
        <taxon>Agaricomycetes</taxon>
        <taxon>Polyporales</taxon>
        <taxon>Adustoporiaceae</taxon>
        <taxon>Rhodonia</taxon>
    </lineage>
</organism>
<evidence type="ECO:0000256" key="5">
    <source>
        <dbReference type="ARBA" id="ARBA00023242"/>
    </source>
</evidence>
<evidence type="ECO:0000256" key="3">
    <source>
        <dbReference type="ARBA" id="ARBA00023015"/>
    </source>
</evidence>
<dbReference type="SMART" id="SM00906">
    <property type="entry name" value="Fungal_trans"/>
    <property type="match status" value="1"/>
</dbReference>
<dbReference type="CDD" id="cd00067">
    <property type="entry name" value="GAL4"/>
    <property type="match status" value="1"/>
</dbReference>
<reference evidence="8 9" key="1">
    <citation type="submission" date="2017-04" db="EMBL/GenBank/DDBJ databases">
        <title>Genome Sequence of the Model Brown-Rot Fungus Postia placenta SB12.</title>
        <authorList>
            <consortium name="DOE Joint Genome Institute"/>
            <person name="Gaskell J."/>
            <person name="Kersten P."/>
            <person name="Larrondo L.F."/>
            <person name="Canessa P."/>
            <person name="Martinez D."/>
            <person name="Hibbett D."/>
            <person name="Schmoll M."/>
            <person name="Kubicek C.P."/>
            <person name="Martinez A.T."/>
            <person name="Yadav J."/>
            <person name="Master E."/>
            <person name="Magnuson J.K."/>
            <person name="James T."/>
            <person name="Yaver D."/>
            <person name="Berka R."/>
            <person name="Labutti K."/>
            <person name="Lipzen A."/>
            <person name="Aerts A."/>
            <person name="Barry K."/>
            <person name="Henrissat B."/>
            <person name="Blanchette R."/>
            <person name="Grigoriev I."/>
            <person name="Cullen D."/>
        </authorList>
    </citation>
    <scope>NUCLEOTIDE SEQUENCE [LARGE SCALE GENOMIC DNA]</scope>
    <source>
        <strain evidence="8 9">MAD-698-R-SB12</strain>
    </source>
</reference>
<dbReference type="InterPro" id="IPR036864">
    <property type="entry name" value="Zn2-C6_fun-type_DNA-bd_sf"/>
</dbReference>
<protein>
    <recommendedName>
        <fullName evidence="7">Xylanolytic transcriptional activator regulatory domain-containing protein</fullName>
    </recommendedName>
</protein>
<sequence>MWRGGGISTKCDGVRPVCGPCVRAETAQDCVYSDGPAYTAAQQLQEQVTRLEDRLKELQASAPGPIALHDPYETHRMTEASQYTTDLPPIPTHVIQTLIVNFSNYASELGFFLHVPRFLEAVSQPQADDLPKHTSTLLNTIYLLGAYLSNDLPTRALQERFLSAIPEHRAVALAEITPGTVMYILQAEILLANYYFAQDRTLESAYHCSAASAIVLACGLHHMRSARDIPGVFAGTMQFRLDPPADHVEEGERMNAFWVAYILDKCLSFALGSPSALTDEEEKGTQIDVPWPLDTSAYEQNPIPAGLQGLRTVRTFVHDTAFRNVEQSILALHAKSVALFEYAAEMAKQVVPNTNQYPAGFGHLAIRLERFRLILPSTDEFGALRAELRRRFLVIHMAIHCAAIQLWQPIEMQNDAISLSGRSIAAARGAVEILRKSDVGAVEHIDPFVGVLLKIVADVLRRSLMRALSDHSSPQASSDTGSLHCHFQNAKR</sequence>
<dbReference type="GO" id="GO:0005634">
    <property type="term" value="C:nucleus"/>
    <property type="evidence" value="ECO:0007669"/>
    <property type="project" value="UniProtKB-SubCell"/>
</dbReference>
<dbReference type="GO" id="GO:0003677">
    <property type="term" value="F:DNA binding"/>
    <property type="evidence" value="ECO:0007669"/>
    <property type="project" value="InterPro"/>
</dbReference>
<name>A0A1X6N745_9APHY</name>
<dbReference type="GO" id="GO:0000981">
    <property type="term" value="F:DNA-binding transcription factor activity, RNA polymerase II-specific"/>
    <property type="evidence" value="ECO:0007669"/>
    <property type="project" value="InterPro"/>
</dbReference>
<gene>
    <name evidence="8" type="ORF">POSPLADRAFT_1136756</name>
</gene>
<dbReference type="EMBL" id="KZ110594">
    <property type="protein sequence ID" value="OSX64330.1"/>
    <property type="molecule type" value="Genomic_DNA"/>
</dbReference>
<keyword evidence="9" id="KW-1185">Reference proteome</keyword>